<protein>
    <submittedName>
        <fullName evidence="2">BTB domain-containing protein</fullName>
    </submittedName>
</protein>
<proteinExistence type="predicted"/>
<organism evidence="1 2">
    <name type="scientific">Panagrolaimus sp. ES5</name>
    <dbReference type="NCBI Taxonomy" id="591445"/>
    <lineage>
        <taxon>Eukaryota</taxon>
        <taxon>Metazoa</taxon>
        <taxon>Ecdysozoa</taxon>
        <taxon>Nematoda</taxon>
        <taxon>Chromadorea</taxon>
        <taxon>Rhabditida</taxon>
        <taxon>Tylenchina</taxon>
        <taxon>Panagrolaimomorpha</taxon>
        <taxon>Panagrolaimoidea</taxon>
        <taxon>Panagrolaimidae</taxon>
        <taxon>Panagrolaimus</taxon>
    </lineage>
</organism>
<accession>A0AC34FN31</accession>
<evidence type="ECO:0000313" key="1">
    <source>
        <dbReference type="Proteomes" id="UP000887579"/>
    </source>
</evidence>
<sequence length="378" mass="44363">MDAKQNFYQIHAEKFEAFKDQDPGNEDFDVTFEVNGQKLYANKFMLWSASPTFKSMLSSRWRKTDEAIVLKNYSFEDFKEFLTFIYSGRCKFTDDNIFALVDIAEFYGISVLKNVCGEYLSKMEVSLNNVYPLIDLVIKYSLHQLKSPLYTFISDNLSGFLRSENFLNLEKSIVKDIVESNQHTLRQEDLFEAIFKWAERCAAEKQRSGENSVISELLKKELSAFLPLIKFGFMDADFLIQFVVKKYFIFTDEELKQMLWAKNKVNVKVVNRAGKFMKGELQCCDIEKVANVIRSKKNKACEFINSHQYIYWNTNQHKPFTPSKLTKNESIEWYLVYDSYGDLAVKSRHRLVDDNYLLAEMFTENGFYFDNECKIEVV</sequence>
<name>A0AC34FN31_9BILA</name>
<reference evidence="2" key="1">
    <citation type="submission" date="2022-11" db="UniProtKB">
        <authorList>
            <consortium name="WormBaseParasite"/>
        </authorList>
    </citation>
    <scope>IDENTIFICATION</scope>
</reference>
<dbReference type="Proteomes" id="UP000887579">
    <property type="component" value="Unplaced"/>
</dbReference>
<dbReference type="WBParaSite" id="ES5_v2.g18777.t1">
    <property type="protein sequence ID" value="ES5_v2.g18777.t1"/>
    <property type="gene ID" value="ES5_v2.g18777"/>
</dbReference>
<evidence type="ECO:0000313" key="2">
    <source>
        <dbReference type="WBParaSite" id="ES5_v2.g18777.t1"/>
    </source>
</evidence>